<dbReference type="SUPFAM" id="SSF51261">
    <property type="entry name" value="Duplicated hybrid motif"/>
    <property type="match status" value="1"/>
</dbReference>
<dbReference type="Pfam" id="PF01551">
    <property type="entry name" value="Peptidase_M23"/>
    <property type="match status" value="1"/>
</dbReference>
<dbReference type="InterPro" id="IPR045834">
    <property type="entry name" value="Csd3_N2"/>
</dbReference>
<dbReference type="PANTHER" id="PTHR21666">
    <property type="entry name" value="PEPTIDASE-RELATED"/>
    <property type="match status" value="1"/>
</dbReference>
<evidence type="ECO:0000313" key="13">
    <source>
        <dbReference type="RefSeq" id="WP_051377988.1"/>
    </source>
</evidence>
<keyword evidence="7" id="KW-0482">Metalloprotease</keyword>
<dbReference type="InterPro" id="IPR054512">
    <property type="entry name" value="NMB0315-like_N"/>
</dbReference>
<proteinExistence type="predicted"/>
<feature type="domain" description="M23ase beta-sheet core" evidence="9">
    <location>
        <begin position="337"/>
        <end position="433"/>
    </location>
</feature>
<dbReference type="InterPro" id="IPR011055">
    <property type="entry name" value="Dup_hybrid_motif"/>
</dbReference>
<keyword evidence="12" id="KW-1185">Reference proteome</keyword>
<name>A0A8B6X8Y4_9BURK</name>
<dbReference type="EC" id="3.4.24.-" evidence="13"/>
<evidence type="ECO:0000256" key="5">
    <source>
        <dbReference type="ARBA" id="ARBA00022801"/>
    </source>
</evidence>
<evidence type="ECO:0000256" key="4">
    <source>
        <dbReference type="ARBA" id="ARBA00022723"/>
    </source>
</evidence>
<keyword evidence="5" id="KW-0378">Hydrolase</keyword>
<evidence type="ECO:0000256" key="8">
    <source>
        <dbReference type="SAM" id="MobiDB-lite"/>
    </source>
</evidence>
<reference evidence="13" key="1">
    <citation type="journal article" date="2022" name="Front. Microbiol.">
        <title>One fold, many functions-M23 family of peptidoglycan hydrolases.</title>
        <authorList>
            <person name="Razew A."/>
            <person name="Schwarz J.N."/>
            <person name="Mitkowski P."/>
            <person name="Sabala I."/>
            <person name="Kaus-Drobek M."/>
        </authorList>
    </citation>
    <scope>NUCLEOTIDE SEQUENCE</scope>
</reference>
<evidence type="ECO:0000256" key="6">
    <source>
        <dbReference type="ARBA" id="ARBA00022833"/>
    </source>
</evidence>
<dbReference type="GO" id="GO:0046872">
    <property type="term" value="F:metal ion binding"/>
    <property type="evidence" value="ECO:0007669"/>
    <property type="project" value="UniProtKB-KW"/>
</dbReference>
<dbReference type="Gene3D" id="2.70.70.10">
    <property type="entry name" value="Glucose Permease (Domain IIA)"/>
    <property type="match status" value="1"/>
</dbReference>
<dbReference type="Pfam" id="PF22310">
    <property type="entry name" value="NMB0315_dom_I"/>
    <property type="match status" value="1"/>
</dbReference>
<dbReference type="Gene3D" id="3.10.450.350">
    <property type="match status" value="2"/>
</dbReference>
<accession>A0A8B6X8Y4</accession>
<keyword evidence="4" id="KW-0479">Metal-binding</keyword>
<evidence type="ECO:0000313" key="12">
    <source>
        <dbReference type="Proteomes" id="UP000675920"/>
    </source>
</evidence>
<feature type="domain" description="DD-carboxypeptidase/endopeptidase Mpg-like N-terminal" evidence="11">
    <location>
        <begin position="78"/>
        <end position="137"/>
    </location>
</feature>
<dbReference type="GO" id="GO:0004222">
    <property type="term" value="F:metalloendopeptidase activity"/>
    <property type="evidence" value="ECO:0007669"/>
    <property type="project" value="TreeGrafter"/>
</dbReference>
<dbReference type="CDD" id="cd12797">
    <property type="entry name" value="M23_peptidase"/>
    <property type="match status" value="1"/>
</dbReference>
<reference evidence="13" key="2">
    <citation type="submission" date="2025-08" db="UniProtKB">
        <authorList>
            <consortium name="RefSeq"/>
        </authorList>
    </citation>
    <scope>IDENTIFICATION</scope>
</reference>
<comment type="subcellular location">
    <subcellularLocation>
        <location evidence="2">Cell envelope</location>
    </subcellularLocation>
</comment>
<feature type="domain" description="Csd3-like second N-terminal" evidence="10">
    <location>
        <begin position="208"/>
        <end position="323"/>
    </location>
</feature>
<dbReference type="InterPro" id="IPR016047">
    <property type="entry name" value="M23ase_b-sheet_dom"/>
</dbReference>
<dbReference type="PANTHER" id="PTHR21666:SF288">
    <property type="entry name" value="CELL DIVISION PROTEIN YTFB"/>
    <property type="match status" value="1"/>
</dbReference>
<dbReference type="OrthoDB" id="9815245at2"/>
<sequence length="483" mass="52457">MDFGSLCRWPRLSRRAKYGLVAGSTLMLASFAGAIASLGEQYAAQPMTNGAVLTVELPLPSLAAQVDVIESESQAHEYISEEAVRPGDSLGSLLDRLGLGEDAAAARFLRADDLGKRVMQVRNGRTVTAKVDGEGNLIWLRFPIAGDAAISSRKNAPRARRGKGEPADKPAMPEPKADERMVVVEARNGEFTAREEAVTFERRIEMRAGSIRNTLFAATDAAGLPDAVTKQLADIFNDDIDFRSDLRRGDSFRVVYEAMYANGEYRQAGRVLAAQFVNAGKTYEAAWYEGEAGRGSYYGFDGKSRQAAFLRAPLEFSRVTSGFSMNRLHPILNTWRAHRGVDYGAATGTPVRAVGDAVVETAGWQNGYGNVVILKHQGAVSTVYGHLSGFAPGVRNGSRVGQGDIIGYVGSTGWATGPHLHYEFRVNGEQRDPLTVALPQSTPLDGRQRIAFQARVMDYQKRLALLADNAPAQVASNVRARMR</sequence>
<evidence type="ECO:0000259" key="10">
    <source>
        <dbReference type="Pfam" id="PF19425"/>
    </source>
</evidence>
<dbReference type="GO" id="GO:0030313">
    <property type="term" value="C:cell envelope"/>
    <property type="evidence" value="ECO:0007669"/>
    <property type="project" value="UniProtKB-SubCell"/>
</dbReference>
<dbReference type="GO" id="GO:0006508">
    <property type="term" value="P:proteolysis"/>
    <property type="evidence" value="ECO:0007669"/>
    <property type="project" value="UniProtKB-KW"/>
</dbReference>
<dbReference type="Proteomes" id="UP000675920">
    <property type="component" value="Unplaced"/>
</dbReference>
<dbReference type="RefSeq" id="WP_051377988.1">
    <property type="nucleotide sequence ID" value="NZ_AXWS01000007.1"/>
</dbReference>
<evidence type="ECO:0000259" key="11">
    <source>
        <dbReference type="Pfam" id="PF22310"/>
    </source>
</evidence>
<evidence type="ECO:0000256" key="3">
    <source>
        <dbReference type="ARBA" id="ARBA00022670"/>
    </source>
</evidence>
<dbReference type="AlphaFoldDB" id="A0A8B6X8Y4"/>
<evidence type="ECO:0000256" key="1">
    <source>
        <dbReference type="ARBA" id="ARBA00001947"/>
    </source>
</evidence>
<dbReference type="Pfam" id="PF19425">
    <property type="entry name" value="Csd3_N2"/>
    <property type="match status" value="1"/>
</dbReference>
<feature type="region of interest" description="Disordered" evidence="8">
    <location>
        <begin position="153"/>
        <end position="177"/>
    </location>
</feature>
<organism evidence="12 13">
    <name type="scientific">Derxia gummosa DSM 723</name>
    <dbReference type="NCBI Taxonomy" id="1121388"/>
    <lineage>
        <taxon>Bacteria</taxon>
        <taxon>Pseudomonadati</taxon>
        <taxon>Pseudomonadota</taxon>
        <taxon>Betaproteobacteria</taxon>
        <taxon>Burkholderiales</taxon>
        <taxon>Alcaligenaceae</taxon>
        <taxon>Derxia</taxon>
    </lineage>
</organism>
<keyword evidence="3" id="KW-0645">Protease</keyword>
<evidence type="ECO:0000256" key="7">
    <source>
        <dbReference type="ARBA" id="ARBA00023049"/>
    </source>
</evidence>
<keyword evidence="6" id="KW-0862">Zinc</keyword>
<evidence type="ECO:0000256" key="2">
    <source>
        <dbReference type="ARBA" id="ARBA00004196"/>
    </source>
</evidence>
<evidence type="ECO:0000259" key="9">
    <source>
        <dbReference type="Pfam" id="PF01551"/>
    </source>
</evidence>
<dbReference type="InterPro" id="IPR050570">
    <property type="entry name" value="Cell_wall_metabolism_enzyme"/>
</dbReference>
<comment type="cofactor">
    <cofactor evidence="1">
        <name>Zn(2+)</name>
        <dbReference type="ChEBI" id="CHEBI:29105"/>
    </cofactor>
</comment>
<protein>
    <submittedName>
        <fullName evidence="13">M23 family metallopeptidase</fullName>
        <ecNumber evidence="13">3.4.24.-</ecNumber>
    </submittedName>
</protein>